<proteinExistence type="predicted"/>
<dbReference type="EMBL" id="GGEC01038917">
    <property type="protein sequence ID" value="MBX19401.1"/>
    <property type="molecule type" value="Transcribed_RNA"/>
</dbReference>
<dbReference type="EMBL" id="GGEC01038909">
    <property type="protein sequence ID" value="MBX19393.1"/>
    <property type="molecule type" value="Transcribed_RNA"/>
</dbReference>
<organism evidence="2">
    <name type="scientific">Rhizophora mucronata</name>
    <name type="common">Asiatic mangrove</name>
    <dbReference type="NCBI Taxonomy" id="61149"/>
    <lineage>
        <taxon>Eukaryota</taxon>
        <taxon>Viridiplantae</taxon>
        <taxon>Streptophyta</taxon>
        <taxon>Embryophyta</taxon>
        <taxon>Tracheophyta</taxon>
        <taxon>Spermatophyta</taxon>
        <taxon>Magnoliopsida</taxon>
        <taxon>eudicotyledons</taxon>
        <taxon>Gunneridae</taxon>
        <taxon>Pentapetalae</taxon>
        <taxon>rosids</taxon>
        <taxon>fabids</taxon>
        <taxon>Malpighiales</taxon>
        <taxon>Rhizophoraceae</taxon>
        <taxon>Rhizophora</taxon>
    </lineage>
</organism>
<evidence type="ECO:0000313" key="3">
    <source>
        <dbReference type="EMBL" id="MBX19401.1"/>
    </source>
</evidence>
<dbReference type="EMBL" id="GGEC01038910">
    <property type="protein sequence ID" value="MBX19394.1"/>
    <property type="molecule type" value="Transcribed_RNA"/>
</dbReference>
<dbReference type="AlphaFoldDB" id="A0A2P2LN47"/>
<protein>
    <submittedName>
        <fullName evidence="3">Putative plastid-lipid-associated protein 10ic</fullName>
    </submittedName>
    <submittedName>
        <fullName evidence="1">Structural molecule</fullName>
    </submittedName>
</protein>
<name>A0A2P2LN47_RHIMU</name>
<evidence type="ECO:0000313" key="2">
    <source>
        <dbReference type="EMBL" id="MBX19394.1"/>
    </source>
</evidence>
<sequence>MNVALSTFLYPVSLSRGRSKSKPDLNYSRKLSTHKKFSCSVTLATQTAQVSGFDLENKKHDVLRAVQDTQRGLVASADQRSTIEEALVCSSHYLCSNYYQLSLVCSVHLTEKYWDCGSRRWVYDVLQ</sequence>
<reference evidence="2" key="1">
    <citation type="submission" date="2018-02" db="EMBL/GenBank/DDBJ databases">
        <title>Rhizophora mucronata_Transcriptome.</title>
        <authorList>
            <person name="Meera S.P."/>
            <person name="Sreeshan A."/>
            <person name="Augustine A."/>
        </authorList>
    </citation>
    <scope>NUCLEOTIDE SEQUENCE</scope>
    <source>
        <tissue evidence="2">Leaf</tissue>
    </source>
</reference>
<accession>A0A2P2LN47</accession>
<evidence type="ECO:0000313" key="1">
    <source>
        <dbReference type="EMBL" id="MBX19393.1"/>
    </source>
</evidence>